<reference evidence="1 3" key="1">
    <citation type="journal article" date="2009" name="PLoS Biol.">
        <title>Lineage-specific biology revealed by a finished genome assembly of the mouse.</title>
        <authorList>
            <consortium name="Mouse Genome Sequencing Consortium"/>
            <person name="Church D.M."/>
            <person name="Goodstadt L."/>
            <person name="Hillier L.W."/>
            <person name="Zody M.C."/>
            <person name="Goldstein S."/>
            <person name="She X."/>
            <person name="Bult C.J."/>
            <person name="Agarwala R."/>
            <person name="Cherry J.L."/>
            <person name="DiCuccio M."/>
            <person name="Hlavina W."/>
            <person name="Kapustin Y."/>
            <person name="Meric P."/>
            <person name="Maglott D."/>
            <person name="Birtle Z."/>
            <person name="Marques A.C."/>
            <person name="Graves T."/>
            <person name="Zhou S."/>
            <person name="Teague B."/>
            <person name="Potamousis K."/>
            <person name="Churas C."/>
            <person name="Place M."/>
            <person name="Herschleb J."/>
            <person name="Runnheim R."/>
            <person name="Forrest D."/>
            <person name="Amos-Landgraf J."/>
            <person name="Schwartz D.C."/>
            <person name="Cheng Z."/>
            <person name="Lindblad-Toh K."/>
            <person name="Eichler E.E."/>
            <person name="Ponting C.P."/>
        </authorList>
    </citation>
    <scope>NUCLEOTIDE SEQUENCE [LARGE SCALE GENOMIC DNA]</scope>
    <source>
        <strain evidence="1 3">C57BL/6J</strain>
    </source>
</reference>
<evidence type="ECO:0000313" key="3">
    <source>
        <dbReference type="Proteomes" id="UP000000589"/>
    </source>
</evidence>
<dbReference type="AlphaFoldDB" id="D6RDF2"/>
<accession>D6RDF2</accession>
<gene>
    <name evidence="1 2" type="primary">Huwe1</name>
</gene>
<dbReference type="ExpressionAtlas" id="D6RDF2">
    <property type="expression patterns" value="baseline and differential"/>
</dbReference>
<dbReference type="Bgee" id="ENSMUSG00000025261">
    <property type="expression patterns" value="Expressed in embryonic post-anal tail and 265 other cell types or tissues"/>
</dbReference>
<dbReference type="Proteomes" id="UP000000589">
    <property type="component" value="Chromosome X"/>
</dbReference>
<keyword evidence="3" id="KW-1185">Reference proteome</keyword>
<dbReference type="Antibodypedia" id="448">
    <property type="antibodies" value="179 antibodies from 35 providers"/>
</dbReference>
<evidence type="ECO:0000313" key="2">
    <source>
        <dbReference type="MGI" id="MGI:1926884"/>
    </source>
</evidence>
<dbReference type="Ensembl" id="ENSMUST00000138566.8">
    <property type="protein sequence ID" value="ENSMUSP00000122612.2"/>
    <property type="gene ID" value="ENSMUSG00000025261.19"/>
</dbReference>
<dbReference type="MGI" id="MGI:1926884">
    <property type="gene designation" value="Huwe1"/>
</dbReference>
<reference evidence="1" key="3">
    <citation type="submission" date="2025-05" db="UniProtKB">
        <authorList>
            <consortium name="Ensembl"/>
        </authorList>
    </citation>
    <scope>IDENTIFICATION</scope>
    <source>
        <strain evidence="1">C57BL/6J</strain>
    </source>
</reference>
<name>D6RDF2_MOUSE</name>
<organism evidence="1 3">
    <name type="scientific">Mus musculus</name>
    <name type="common">Mouse</name>
    <dbReference type="NCBI Taxonomy" id="10090"/>
    <lineage>
        <taxon>Eukaryota</taxon>
        <taxon>Metazoa</taxon>
        <taxon>Chordata</taxon>
        <taxon>Craniata</taxon>
        <taxon>Vertebrata</taxon>
        <taxon>Euteleostomi</taxon>
        <taxon>Mammalia</taxon>
        <taxon>Eutheria</taxon>
        <taxon>Euarchontoglires</taxon>
        <taxon>Glires</taxon>
        <taxon>Rodentia</taxon>
        <taxon>Myomorpha</taxon>
        <taxon>Muroidea</taxon>
        <taxon>Muridae</taxon>
        <taxon>Murinae</taxon>
        <taxon>Mus</taxon>
        <taxon>Mus</taxon>
    </lineage>
</organism>
<dbReference type="Ensembl" id="ENSMUST00000153687.8">
    <property type="protein sequence ID" value="ENSMUSP00000114862.2"/>
    <property type="gene ID" value="ENSMUSG00000025261.19"/>
</dbReference>
<sequence length="40" mass="4551">MKVDRTKLKKTPTEAVGIALPSIKAKDKIPKWKCKIPYPK</sequence>
<reference evidence="1" key="2">
    <citation type="journal article" date="2011" name="PLoS Biol.">
        <title>Modernizing reference genome assemblies.</title>
        <authorList>
            <person name="Church D.M."/>
            <person name="Schneider V.A."/>
            <person name="Graves T."/>
            <person name="Auger K."/>
            <person name="Cunningham F."/>
            <person name="Bouk N."/>
            <person name="Chen H.C."/>
            <person name="Agarwala R."/>
            <person name="McLaren W.M."/>
            <person name="Ritchie G.R."/>
            <person name="Albracht D."/>
            <person name="Kremitzki M."/>
            <person name="Rock S."/>
            <person name="Kotkiewicz H."/>
            <person name="Kremitzki C."/>
            <person name="Wollam A."/>
            <person name="Trani L."/>
            <person name="Fulton L."/>
            <person name="Fulton R."/>
            <person name="Matthews L."/>
            <person name="Whitehead S."/>
            <person name="Chow W."/>
            <person name="Torrance J."/>
            <person name="Dunn M."/>
            <person name="Harden G."/>
            <person name="Threadgold G."/>
            <person name="Wood J."/>
            <person name="Collins J."/>
            <person name="Heath P."/>
            <person name="Griffiths G."/>
            <person name="Pelan S."/>
            <person name="Grafham D."/>
            <person name="Eichler E.E."/>
            <person name="Weinstock G."/>
            <person name="Mardis E.R."/>
            <person name="Wilson R.K."/>
            <person name="Howe K."/>
            <person name="Flicek P."/>
            <person name="Hubbard T."/>
        </authorList>
    </citation>
    <scope>NUCLEOTIDE SEQUENCE [LARGE SCALE GENOMIC DNA]</scope>
    <source>
        <strain evidence="1">C57BL/6J</strain>
    </source>
</reference>
<evidence type="ECO:0000313" key="1">
    <source>
        <dbReference type="Ensembl" id="ENSMUSP00000114862.2"/>
    </source>
</evidence>
<dbReference type="AGR" id="MGI:1926884"/>
<dbReference type="HOGENOM" id="CLU_3299203_0_0_1"/>
<dbReference type="VEuPathDB" id="HostDB:ENSMUSG00000025261"/>
<dbReference type="GeneTree" id="ENSGT00940000156319"/>
<protein>
    <submittedName>
        <fullName evidence="1">HECT, UBA and WWE domain containing 1</fullName>
    </submittedName>
</protein>
<proteinExistence type="predicted"/>